<gene>
    <name evidence="1" type="ORF">GCM10011385_24980</name>
</gene>
<dbReference type="PANTHER" id="PTHR34387">
    <property type="entry name" value="SLR1258 PROTEIN"/>
    <property type="match status" value="1"/>
</dbReference>
<reference evidence="1" key="1">
    <citation type="journal article" date="2014" name="Int. J. Syst. Evol. Microbiol.">
        <title>Complete genome sequence of Corynebacterium casei LMG S-19264T (=DSM 44701T), isolated from a smear-ripened cheese.</title>
        <authorList>
            <consortium name="US DOE Joint Genome Institute (JGI-PGF)"/>
            <person name="Walter F."/>
            <person name="Albersmeier A."/>
            <person name="Kalinowski J."/>
            <person name="Ruckert C."/>
        </authorList>
    </citation>
    <scope>NUCLEOTIDE SEQUENCE</scope>
    <source>
        <strain evidence="1">CGMCC 1.15320</strain>
    </source>
</reference>
<dbReference type="Gene3D" id="3.30.70.2970">
    <property type="entry name" value="Protein of unknown function (DUF541), domain 2"/>
    <property type="match status" value="1"/>
</dbReference>
<evidence type="ECO:0000313" key="1">
    <source>
        <dbReference type="EMBL" id="GGA70174.1"/>
    </source>
</evidence>
<dbReference type="PANTHER" id="PTHR34387:SF1">
    <property type="entry name" value="PERIPLASMIC IMMUNOGENIC PROTEIN"/>
    <property type="match status" value="1"/>
</dbReference>
<accession>A0A916RTB3</accession>
<dbReference type="EMBL" id="BMIF01000007">
    <property type="protein sequence ID" value="GGA70174.1"/>
    <property type="molecule type" value="Genomic_DNA"/>
</dbReference>
<dbReference type="Proteomes" id="UP000636264">
    <property type="component" value="Unassembled WGS sequence"/>
</dbReference>
<reference evidence="1" key="2">
    <citation type="submission" date="2020-09" db="EMBL/GenBank/DDBJ databases">
        <authorList>
            <person name="Sun Q."/>
            <person name="Zhou Y."/>
        </authorList>
    </citation>
    <scope>NUCLEOTIDE SEQUENCE</scope>
    <source>
        <strain evidence="1">CGMCC 1.15320</strain>
    </source>
</reference>
<comment type="caution">
    <text evidence="1">The sequence shown here is derived from an EMBL/GenBank/DDBJ whole genome shotgun (WGS) entry which is preliminary data.</text>
</comment>
<name>A0A916RTB3_9HYPH</name>
<dbReference type="GO" id="GO:0006974">
    <property type="term" value="P:DNA damage response"/>
    <property type="evidence" value="ECO:0007669"/>
    <property type="project" value="TreeGrafter"/>
</dbReference>
<dbReference type="InterPro" id="IPR052022">
    <property type="entry name" value="26kDa_periplasmic_antigen"/>
</dbReference>
<dbReference type="Gene3D" id="3.30.110.170">
    <property type="entry name" value="Protein of unknown function (DUF541), domain 1"/>
    <property type="match status" value="1"/>
</dbReference>
<proteinExistence type="predicted"/>
<keyword evidence="2" id="KW-1185">Reference proteome</keyword>
<organism evidence="1 2">
    <name type="scientific">Nitratireductor aestuarii</name>
    <dbReference type="NCBI Taxonomy" id="1735103"/>
    <lineage>
        <taxon>Bacteria</taxon>
        <taxon>Pseudomonadati</taxon>
        <taxon>Pseudomonadota</taxon>
        <taxon>Alphaproteobacteria</taxon>
        <taxon>Hyphomicrobiales</taxon>
        <taxon>Phyllobacteriaceae</taxon>
        <taxon>Nitratireductor</taxon>
    </lineage>
</organism>
<protein>
    <submittedName>
        <fullName evidence="1">SIMPL domain-containing protein</fullName>
    </submittedName>
</protein>
<dbReference type="InterPro" id="IPR007497">
    <property type="entry name" value="SIMPL/DUF541"/>
</dbReference>
<evidence type="ECO:0000313" key="2">
    <source>
        <dbReference type="Proteomes" id="UP000636264"/>
    </source>
</evidence>
<dbReference type="AlphaFoldDB" id="A0A916RTB3"/>
<dbReference type="Pfam" id="PF04402">
    <property type="entry name" value="SIMPL"/>
    <property type="match status" value="1"/>
</dbReference>
<sequence>MRPKIEVLGEGEARVSPDMAIVTLAVLKEAPTAREAMDQNNSAMAAVIAALKEEGIAAKDLQTGGLSINPQWVYPDGKDPAEKPRITGYQVTNSLTVRVRDLAKVGGVIDRSVSLGVNQGGNIVFTNDDTAEAMSEARKDAVENAMAKAKTLAEAAGVGLGSVLRITEGGGMPAPMPMMKSMRAQGMVAEASVPIEAGENTYTVQVNVTFELVQKQGKQDDASQKDAK</sequence>